<evidence type="ECO:0000313" key="3">
    <source>
        <dbReference type="Proteomes" id="UP001168146"/>
    </source>
</evidence>
<dbReference type="InterPro" id="IPR011009">
    <property type="entry name" value="Kinase-like_dom_sf"/>
</dbReference>
<name>A0AAN6FV83_9PEZI</name>
<evidence type="ECO:0000313" key="1">
    <source>
        <dbReference type="EMBL" id="KAK0323963.1"/>
    </source>
</evidence>
<gene>
    <name evidence="1" type="ORF">LTR82_005083</name>
    <name evidence="2" type="ORF">LTR91_002138</name>
</gene>
<proteinExistence type="predicted"/>
<comment type="caution">
    <text evidence="1">The sequence shown here is derived from an EMBL/GenBank/DDBJ whole genome shotgun (WGS) entry which is preliminary data.</text>
</comment>
<dbReference type="AlphaFoldDB" id="A0AAN6FV83"/>
<reference evidence="1" key="1">
    <citation type="submission" date="2021-12" db="EMBL/GenBank/DDBJ databases">
        <title>Black yeast isolated from Biological Soil Crust.</title>
        <authorList>
            <person name="Kurbessoian T."/>
        </authorList>
    </citation>
    <scope>NUCLEOTIDE SEQUENCE</scope>
    <source>
        <strain evidence="1">CCFEE 5208</strain>
    </source>
</reference>
<organism evidence="1 3">
    <name type="scientific">Friedmanniomyces endolithicus</name>
    <dbReference type="NCBI Taxonomy" id="329885"/>
    <lineage>
        <taxon>Eukaryota</taxon>
        <taxon>Fungi</taxon>
        <taxon>Dikarya</taxon>
        <taxon>Ascomycota</taxon>
        <taxon>Pezizomycotina</taxon>
        <taxon>Dothideomycetes</taxon>
        <taxon>Dothideomycetidae</taxon>
        <taxon>Mycosphaerellales</taxon>
        <taxon>Teratosphaeriaceae</taxon>
        <taxon>Friedmanniomyces</taxon>
    </lineage>
</organism>
<reference evidence="2" key="2">
    <citation type="submission" date="2023-06" db="EMBL/GenBank/DDBJ databases">
        <title>Black Yeasts Isolated from many extreme environments.</title>
        <authorList>
            <person name="Coleine C."/>
            <person name="Stajich J.E."/>
            <person name="Selbmann L."/>
        </authorList>
    </citation>
    <scope>NUCLEOTIDE SEQUENCE</scope>
    <source>
        <strain evidence="2">CCFEE 5200</strain>
    </source>
</reference>
<sequence length="257" mass="29171">MMNCILLADGSRVDVGDMIGNGMDGFVIRKGCHVLKIPHLYGSIHPDGKVEPSSENEWYVGRLELEKEVYERLHGVPGIAECIECTSNGILLQYYANGSLREYMAEHEPPSLHRRWNWVLQATDTNARCHEKGVLVFDIATRNFVLTDDLDLRIIDFSNSSLLPLSVDINLAAVDGSTVKVDLLHLSCVIHSIMSWQPFSVDCAMESEWPPIDQIPELKGLEYGRVMHDCWTRMYPGIREMIVELHLFVHRPIRAVD</sequence>
<dbReference type="Proteomes" id="UP001168146">
    <property type="component" value="Unassembled WGS sequence"/>
</dbReference>
<dbReference type="Gene3D" id="1.10.510.10">
    <property type="entry name" value="Transferase(Phosphotransferase) domain 1"/>
    <property type="match status" value="1"/>
</dbReference>
<dbReference type="Proteomes" id="UP001175353">
    <property type="component" value="Unassembled WGS sequence"/>
</dbReference>
<accession>A0AAN6FV83</accession>
<dbReference type="SUPFAM" id="SSF56112">
    <property type="entry name" value="Protein kinase-like (PK-like)"/>
    <property type="match status" value="1"/>
</dbReference>
<dbReference type="EMBL" id="JAUJLE010000009">
    <property type="protein sequence ID" value="KAK1011666.1"/>
    <property type="molecule type" value="Genomic_DNA"/>
</dbReference>
<evidence type="ECO:0000313" key="2">
    <source>
        <dbReference type="EMBL" id="KAK1011666.1"/>
    </source>
</evidence>
<protein>
    <recommendedName>
        <fullName evidence="5">Protein kinase domain-containing protein</fullName>
    </recommendedName>
</protein>
<keyword evidence="4" id="KW-1185">Reference proteome</keyword>
<evidence type="ECO:0000313" key="4">
    <source>
        <dbReference type="Proteomes" id="UP001175353"/>
    </source>
</evidence>
<evidence type="ECO:0008006" key="5">
    <source>
        <dbReference type="Google" id="ProtNLM"/>
    </source>
</evidence>
<dbReference type="EMBL" id="JASUXU010000011">
    <property type="protein sequence ID" value="KAK0323963.1"/>
    <property type="molecule type" value="Genomic_DNA"/>
</dbReference>